<dbReference type="InterPro" id="IPR011206">
    <property type="entry name" value="Citrate_lyase_beta/mcl1/mcl2"/>
</dbReference>
<dbReference type="GO" id="GO:0047777">
    <property type="term" value="F:(S)-citramalyl-CoA lyase activity"/>
    <property type="evidence" value="ECO:0007669"/>
    <property type="project" value="TreeGrafter"/>
</dbReference>
<feature type="domain" description="HpcH/HpaI aldolase/citrate lyase" evidence="6">
    <location>
        <begin position="5"/>
        <end position="223"/>
    </location>
</feature>
<organism evidence="7 8">
    <name type="scientific">Candidatus Desulfolinea nitratireducens</name>
    <dbReference type="NCBI Taxonomy" id="2841698"/>
    <lineage>
        <taxon>Bacteria</taxon>
        <taxon>Bacillati</taxon>
        <taxon>Chloroflexota</taxon>
        <taxon>Anaerolineae</taxon>
        <taxon>Anaerolineales</taxon>
        <taxon>Anaerolineales incertae sedis</taxon>
        <taxon>Candidatus Desulfolinea</taxon>
    </lineage>
</organism>
<evidence type="ECO:0000256" key="5">
    <source>
        <dbReference type="PIRSR" id="PIRSR015582-2"/>
    </source>
</evidence>
<dbReference type="EMBL" id="JACNJN010000051">
    <property type="protein sequence ID" value="MBC8334165.1"/>
    <property type="molecule type" value="Genomic_DNA"/>
</dbReference>
<feature type="binding site" evidence="5">
    <location>
        <position position="155"/>
    </location>
    <ligand>
        <name>Mg(2+)</name>
        <dbReference type="ChEBI" id="CHEBI:18420"/>
    </ligand>
</feature>
<proteinExistence type="predicted"/>
<dbReference type="Gene3D" id="3.20.20.60">
    <property type="entry name" value="Phosphoenolpyruvate-binding domains"/>
    <property type="match status" value="1"/>
</dbReference>
<evidence type="ECO:0000256" key="3">
    <source>
        <dbReference type="ARBA" id="ARBA00022842"/>
    </source>
</evidence>
<keyword evidence="7" id="KW-0456">Lyase</keyword>
<feature type="binding site" evidence="5">
    <location>
        <position position="129"/>
    </location>
    <ligand>
        <name>Mg(2+)</name>
        <dbReference type="ChEBI" id="CHEBI:18420"/>
    </ligand>
</feature>
<accession>A0A8J6NJR3</accession>
<dbReference type="InterPro" id="IPR015813">
    <property type="entry name" value="Pyrv/PenolPyrv_kinase-like_dom"/>
</dbReference>
<sequence length="289" mass="31323">MKSRRALLYMPGDSRPKIEKAITLGVDSICMDMEDGTAHNRKEKARETIATALQELDFGNAEKLIRINGFGTGLEADDLAATLKYHPEGVVIPKVESLAQIEWLSDQIEAMELSKGWPLNHIRILAGVESTKGIINLKEIATHPRLDGLIFGAEDYAASIGATRTRGGLEILYARSKVVLHAAANELQAIDIVFVNYKDSVNLKIESLQGAQMGFTGKQIIHPNQVGPVQEAFSPSDAAIDYAQRLLEAFEAAEAEGAGAIAFEGKMIDMPLVKSARSVIERAKAAGKL</sequence>
<dbReference type="PANTHER" id="PTHR11105">
    <property type="entry name" value="CITRATE LYASE SUBUNIT BETA-RELATED"/>
    <property type="match status" value="1"/>
</dbReference>
<dbReference type="InterPro" id="IPR040442">
    <property type="entry name" value="Pyrv_kinase-like_dom_sf"/>
</dbReference>
<keyword evidence="2 5" id="KW-0479">Metal-binding</keyword>
<evidence type="ECO:0000256" key="1">
    <source>
        <dbReference type="ARBA" id="ARBA00001946"/>
    </source>
</evidence>
<dbReference type="InterPro" id="IPR005000">
    <property type="entry name" value="Aldolase/citrate-lyase_domain"/>
</dbReference>
<reference evidence="7 8" key="1">
    <citation type="submission" date="2020-08" db="EMBL/GenBank/DDBJ databases">
        <title>Bridging the membrane lipid divide: bacteria of the FCB group superphylum have the potential to synthesize archaeal ether lipids.</title>
        <authorList>
            <person name="Villanueva L."/>
            <person name="Von Meijenfeldt F.A.B."/>
            <person name="Westbye A.B."/>
            <person name="Yadav S."/>
            <person name="Hopmans E.C."/>
            <person name="Dutilh B.E."/>
            <person name="Sinninghe Damste J.S."/>
        </authorList>
    </citation>
    <scope>NUCLEOTIDE SEQUENCE [LARGE SCALE GENOMIC DNA]</scope>
    <source>
        <strain evidence="7">NIOZ-UU36</strain>
    </source>
</reference>
<dbReference type="PANTHER" id="PTHR11105:SF0">
    <property type="entry name" value="CITRAMALYL-COA LYASE, MITOCHONDRIAL"/>
    <property type="match status" value="1"/>
</dbReference>
<evidence type="ECO:0000313" key="7">
    <source>
        <dbReference type="EMBL" id="MBC8334165.1"/>
    </source>
</evidence>
<evidence type="ECO:0000313" key="8">
    <source>
        <dbReference type="Proteomes" id="UP000614469"/>
    </source>
</evidence>
<dbReference type="Pfam" id="PF03328">
    <property type="entry name" value="HpcH_HpaI"/>
    <property type="match status" value="1"/>
</dbReference>
<dbReference type="Proteomes" id="UP000614469">
    <property type="component" value="Unassembled WGS sequence"/>
</dbReference>
<evidence type="ECO:0000259" key="6">
    <source>
        <dbReference type="Pfam" id="PF03328"/>
    </source>
</evidence>
<evidence type="ECO:0000256" key="2">
    <source>
        <dbReference type="ARBA" id="ARBA00022723"/>
    </source>
</evidence>
<comment type="caution">
    <text evidence="7">The sequence shown here is derived from an EMBL/GenBank/DDBJ whole genome shotgun (WGS) entry which is preliminary data.</text>
</comment>
<evidence type="ECO:0000256" key="4">
    <source>
        <dbReference type="PIRSR" id="PIRSR015582-1"/>
    </source>
</evidence>
<dbReference type="SUPFAM" id="SSF51621">
    <property type="entry name" value="Phosphoenolpyruvate/pyruvate domain"/>
    <property type="match status" value="1"/>
</dbReference>
<dbReference type="AlphaFoldDB" id="A0A8J6NJR3"/>
<comment type="cofactor">
    <cofactor evidence="1">
        <name>Mg(2+)</name>
        <dbReference type="ChEBI" id="CHEBI:18420"/>
    </cofactor>
</comment>
<keyword evidence="3 5" id="KW-0460">Magnesium</keyword>
<feature type="binding site" evidence="4">
    <location>
        <position position="129"/>
    </location>
    <ligand>
        <name>substrate</name>
    </ligand>
</feature>
<gene>
    <name evidence="7" type="ORF">H8E29_02780</name>
</gene>
<protein>
    <submittedName>
        <fullName evidence="7">CoA ester lyase</fullName>
    </submittedName>
</protein>
<dbReference type="GO" id="GO:0106064">
    <property type="term" value="P:regulation of cobalamin metabolic process"/>
    <property type="evidence" value="ECO:0007669"/>
    <property type="project" value="TreeGrafter"/>
</dbReference>
<dbReference type="PIRSF" id="PIRSF015582">
    <property type="entry name" value="Cit_lyase_B"/>
    <property type="match status" value="1"/>
</dbReference>
<dbReference type="InterPro" id="IPR040186">
    <property type="entry name" value="Citramalyl-CoA_lyase"/>
</dbReference>
<feature type="binding site" evidence="4">
    <location>
        <position position="66"/>
    </location>
    <ligand>
        <name>substrate</name>
    </ligand>
</feature>
<name>A0A8J6NJR3_9CHLR</name>
<dbReference type="GO" id="GO:0046872">
    <property type="term" value="F:metal ion binding"/>
    <property type="evidence" value="ECO:0007669"/>
    <property type="project" value="UniProtKB-KW"/>
</dbReference>